<feature type="compositionally biased region" description="Acidic residues" evidence="1">
    <location>
        <begin position="328"/>
        <end position="338"/>
    </location>
</feature>
<comment type="caution">
    <text evidence="2">The sequence shown here is derived from an EMBL/GenBank/DDBJ whole genome shotgun (WGS) entry which is preliminary data.</text>
</comment>
<organism evidence="2 3">
    <name type="scientific">Arsenicicoccus piscis</name>
    <dbReference type="NCBI Taxonomy" id="673954"/>
    <lineage>
        <taxon>Bacteria</taxon>
        <taxon>Bacillati</taxon>
        <taxon>Actinomycetota</taxon>
        <taxon>Actinomycetes</taxon>
        <taxon>Micrococcales</taxon>
        <taxon>Intrasporangiaceae</taxon>
        <taxon>Arsenicicoccus</taxon>
    </lineage>
</organism>
<dbReference type="EMBL" id="BSUJ01000001">
    <property type="protein sequence ID" value="GMA21076.1"/>
    <property type="molecule type" value="Genomic_DNA"/>
</dbReference>
<feature type="compositionally biased region" description="Basic and acidic residues" evidence="1">
    <location>
        <begin position="373"/>
        <end position="396"/>
    </location>
</feature>
<protein>
    <submittedName>
        <fullName evidence="2">Uncharacterized protein</fullName>
    </submittedName>
</protein>
<reference evidence="3" key="1">
    <citation type="journal article" date="2019" name="Int. J. Syst. Evol. Microbiol.">
        <title>The Global Catalogue of Microorganisms (GCM) 10K type strain sequencing project: providing services to taxonomists for standard genome sequencing and annotation.</title>
        <authorList>
            <consortium name="The Broad Institute Genomics Platform"/>
            <consortium name="The Broad Institute Genome Sequencing Center for Infectious Disease"/>
            <person name="Wu L."/>
            <person name="Ma J."/>
        </authorList>
    </citation>
    <scope>NUCLEOTIDE SEQUENCE [LARGE SCALE GENOMIC DNA]</scope>
    <source>
        <strain evidence="3">NBRC 105830</strain>
    </source>
</reference>
<evidence type="ECO:0000313" key="3">
    <source>
        <dbReference type="Proteomes" id="UP001157109"/>
    </source>
</evidence>
<feature type="compositionally biased region" description="Basic and acidic residues" evidence="1">
    <location>
        <begin position="288"/>
        <end position="305"/>
    </location>
</feature>
<feature type="region of interest" description="Disordered" evidence="1">
    <location>
        <begin position="151"/>
        <end position="406"/>
    </location>
</feature>
<dbReference type="Proteomes" id="UP001157109">
    <property type="component" value="Unassembled WGS sequence"/>
</dbReference>
<accession>A0ABQ6HRY8</accession>
<dbReference type="RefSeq" id="WP_241441389.1">
    <property type="nucleotide sequence ID" value="NZ_BSUJ01000001.1"/>
</dbReference>
<sequence length="406" mass="43595">MAGNAYPHMVFAVESAGLTKDWLTGHLDQLFDGTQTQSEQTALKLTYTVAGYPYTFWFEDAEGLGERYANYLPEMVRRRRLAGATTMIDMSGAADPDGSHRTEALRIAQSLTAIEGVWAFSEEAKRFVGIDYGDGLHSELARPVDLTEEDLAQPAAPAVTQDETSAAPVAEPQPVERVDEPVAASTEADPGDLGTAPEPVGRIDQPAEDFGVAPQPDELHTDDDFGVAPEPVPAQDERPTDDFGVAPEPAAHADQPTDDFGVAPEPVAETEQPAEDFAADAVVDVEEEVYRPTPHDDGAEVHSADELVPAAPSLQPATAEPQDQPPTIDEDVTDEDVTEEHVGEPVPAPVPTPAPAPTPTPAPAPTPAPPAPEEERHEEQRGQGEEQRGQDEERGGFFKRLFGRNR</sequence>
<feature type="compositionally biased region" description="Pro residues" evidence="1">
    <location>
        <begin position="346"/>
        <end position="371"/>
    </location>
</feature>
<gene>
    <name evidence="2" type="ORF">GCM10025862_30970</name>
</gene>
<name>A0ABQ6HRY8_9MICO</name>
<proteinExistence type="predicted"/>
<feature type="compositionally biased region" description="Acidic residues" evidence="1">
    <location>
        <begin position="272"/>
        <end position="287"/>
    </location>
</feature>
<keyword evidence="3" id="KW-1185">Reference proteome</keyword>
<evidence type="ECO:0000313" key="2">
    <source>
        <dbReference type="EMBL" id="GMA21076.1"/>
    </source>
</evidence>
<evidence type="ECO:0000256" key="1">
    <source>
        <dbReference type="SAM" id="MobiDB-lite"/>
    </source>
</evidence>